<feature type="region of interest" description="Disordered" evidence="1">
    <location>
        <begin position="262"/>
        <end position="436"/>
    </location>
</feature>
<reference evidence="3" key="1">
    <citation type="submission" date="2015-10" db="EMBL/GenBank/DDBJ databases">
        <authorList>
            <person name="Regsiter A."/>
            <person name="william w."/>
        </authorList>
    </citation>
    <scope>NUCLEOTIDE SEQUENCE</scope>
    <source>
        <strain evidence="3">Montdore</strain>
    </source>
</reference>
<dbReference type="PROSITE" id="PS50802">
    <property type="entry name" value="OTU"/>
    <property type="match status" value="1"/>
</dbReference>
<dbReference type="Pfam" id="PF02338">
    <property type="entry name" value="OTU"/>
    <property type="match status" value="1"/>
</dbReference>
<feature type="compositionally biased region" description="Polar residues" evidence="1">
    <location>
        <begin position="361"/>
        <end position="375"/>
    </location>
</feature>
<feature type="compositionally biased region" description="Acidic residues" evidence="1">
    <location>
        <begin position="262"/>
        <end position="276"/>
    </location>
</feature>
<dbReference type="CDD" id="cd22756">
    <property type="entry name" value="OTU_OTUD3-like"/>
    <property type="match status" value="1"/>
</dbReference>
<keyword evidence="4" id="KW-1185">Reference proteome</keyword>
<dbReference type="EMBL" id="LN890960">
    <property type="protein sequence ID" value="CUS14292.1"/>
    <property type="molecule type" value="Genomic_DNA"/>
</dbReference>
<name>A0A292Q377_9PEZI</name>
<feature type="domain" description="OTU" evidence="2">
    <location>
        <begin position="15"/>
        <end position="187"/>
    </location>
</feature>
<dbReference type="GO" id="GO:0016579">
    <property type="term" value="P:protein deubiquitination"/>
    <property type="evidence" value="ECO:0007669"/>
    <property type="project" value="TreeGrafter"/>
</dbReference>
<dbReference type="InterPro" id="IPR038765">
    <property type="entry name" value="Papain-like_cys_pep_sf"/>
</dbReference>
<feature type="compositionally biased region" description="Basic and acidic residues" evidence="1">
    <location>
        <begin position="277"/>
        <end position="312"/>
    </location>
</feature>
<evidence type="ECO:0000313" key="3">
    <source>
        <dbReference type="EMBL" id="CUS14292.1"/>
    </source>
</evidence>
<feature type="compositionally biased region" description="Basic and acidic residues" evidence="1">
    <location>
        <begin position="204"/>
        <end position="214"/>
    </location>
</feature>
<dbReference type="PANTHER" id="PTHR12419:SF7">
    <property type="entry name" value="OTU DOMAIN-CONTAINING PROTEIN 3"/>
    <property type="match status" value="1"/>
</dbReference>
<dbReference type="SUPFAM" id="SSF54001">
    <property type="entry name" value="Cysteine proteinases"/>
    <property type="match status" value="1"/>
</dbReference>
<sequence length="436" mass="47739">MSHSEEFPLLEGVGLYASDISGDGNCLFHALSDQLYGHENNHSEIRERVVEHMRNNASYFKLFLDVGPTRRAPKRKAANKNNGKNATTVTAGLPSESAIDVAFAQHLSRMARSGVYGDNMEISAFAREYECDVKIYQRDFAYVVTGGEGIDDDEGGRGRGDPGRGGKRKALHIAYHTWEHYSSVRNRGGPHTGPPNVSPVPLTEEGRKEQDKKLAGGSYVQPWMVKTVTSSLPYLTDPQRVREALEEAKGNIDVAVSRLLDVEEGEDEQQQEEENGKEEYANKSKDAKEKEKVDVAPGEGEKIKEKETEKADAQGSPEIQGNADKVSDPTADTNGAKTPKRLTPKMGARASARIKAREGSRSNPGAGSGPENSGSAAEETRKQQPPHPKKETARERKARQKAAAKQRKKEKALGDRDAESEKGTTVITTGIKELYV</sequence>
<feature type="region of interest" description="Disordered" evidence="1">
    <location>
        <begin position="147"/>
        <end position="168"/>
    </location>
</feature>
<dbReference type="AlphaFoldDB" id="A0A292Q377"/>
<feature type="region of interest" description="Disordered" evidence="1">
    <location>
        <begin position="71"/>
        <end position="90"/>
    </location>
</feature>
<feature type="compositionally biased region" description="Low complexity" evidence="1">
    <location>
        <begin position="79"/>
        <end position="90"/>
    </location>
</feature>
<evidence type="ECO:0000313" key="4">
    <source>
        <dbReference type="Proteomes" id="UP001412239"/>
    </source>
</evidence>
<organism evidence="3 4">
    <name type="scientific">Tuber aestivum</name>
    <name type="common">summer truffle</name>
    <dbReference type="NCBI Taxonomy" id="59557"/>
    <lineage>
        <taxon>Eukaryota</taxon>
        <taxon>Fungi</taxon>
        <taxon>Dikarya</taxon>
        <taxon>Ascomycota</taxon>
        <taxon>Pezizomycotina</taxon>
        <taxon>Pezizomycetes</taxon>
        <taxon>Pezizales</taxon>
        <taxon>Tuberaceae</taxon>
        <taxon>Tuber</taxon>
    </lineage>
</organism>
<accession>A0A292Q377</accession>
<gene>
    <name evidence="3" type="ORF">GSTUAT00001582001</name>
</gene>
<feature type="compositionally biased region" description="Basic and acidic residues" evidence="1">
    <location>
        <begin position="378"/>
        <end position="395"/>
    </location>
</feature>
<feature type="region of interest" description="Disordered" evidence="1">
    <location>
        <begin position="183"/>
        <end position="215"/>
    </location>
</feature>
<protein>
    <recommendedName>
        <fullName evidence="2">OTU domain-containing protein</fullName>
    </recommendedName>
</protein>
<dbReference type="PANTHER" id="PTHR12419">
    <property type="entry name" value="OTU DOMAIN CONTAINING PROTEIN"/>
    <property type="match status" value="1"/>
</dbReference>
<feature type="compositionally biased region" description="Basic residues" evidence="1">
    <location>
        <begin position="396"/>
        <end position="410"/>
    </location>
</feature>
<dbReference type="Proteomes" id="UP001412239">
    <property type="component" value="Unassembled WGS sequence"/>
</dbReference>
<evidence type="ECO:0000256" key="1">
    <source>
        <dbReference type="SAM" id="MobiDB-lite"/>
    </source>
</evidence>
<feature type="compositionally biased region" description="Basic and acidic residues" evidence="1">
    <location>
        <begin position="155"/>
        <end position="164"/>
    </location>
</feature>
<evidence type="ECO:0000259" key="2">
    <source>
        <dbReference type="PROSITE" id="PS50802"/>
    </source>
</evidence>
<dbReference type="GO" id="GO:0004843">
    <property type="term" value="F:cysteine-type deubiquitinase activity"/>
    <property type="evidence" value="ECO:0007669"/>
    <property type="project" value="TreeGrafter"/>
</dbReference>
<feature type="compositionally biased region" description="Basic and acidic residues" evidence="1">
    <location>
        <begin position="411"/>
        <end position="422"/>
    </location>
</feature>
<proteinExistence type="predicted"/>
<dbReference type="InterPro" id="IPR003323">
    <property type="entry name" value="OTU_dom"/>
</dbReference>
<dbReference type="InterPro" id="IPR050704">
    <property type="entry name" value="Peptidase_C85-like"/>
</dbReference>
<dbReference type="Gene3D" id="3.90.70.80">
    <property type="match status" value="1"/>
</dbReference>